<evidence type="ECO:0000313" key="1">
    <source>
        <dbReference type="EMBL" id="GBF51896.1"/>
    </source>
</evidence>
<gene>
    <name evidence="1" type="ORF">LPTSP4_34340</name>
</gene>
<reference evidence="1 2" key="1">
    <citation type="submission" date="2018-02" db="EMBL/GenBank/DDBJ databases">
        <title>Novel Leptospira species isolated from soil and water in Japan.</title>
        <authorList>
            <person name="Nakao R."/>
            <person name="Masuzawa T."/>
        </authorList>
    </citation>
    <scope>NUCLEOTIDE SEQUENCE [LARGE SCALE GENOMIC DNA]</scope>
    <source>
        <strain evidence="1 2">YH101</strain>
    </source>
</reference>
<evidence type="ECO:0000313" key="2">
    <source>
        <dbReference type="Proteomes" id="UP000245133"/>
    </source>
</evidence>
<dbReference type="EMBL" id="BFBB01000009">
    <property type="protein sequence ID" value="GBF51896.1"/>
    <property type="molecule type" value="Genomic_DNA"/>
</dbReference>
<organism evidence="1 2">
    <name type="scientific">Leptospira ryugenii</name>
    <dbReference type="NCBI Taxonomy" id="1917863"/>
    <lineage>
        <taxon>Bacteria</taxon>
        <taxon>Pseudomonadati</taxon>
        <taxon>Spirochaetota</taxon>
        <taxon>Spirochaetia</taxon>
        <taxon>Leptospirales</taxon>
        <taxon>Leptospiraceae</taxon>
        <taxon>Leptospira</taxon>
    </lineage>
</organism>
<keyword evidence="2" id="KW-1185">Reference proteome</keyword>
<accession>A0A2P2E4V8</accession>
<proteinExistence type="predicted"/>
<comment type="caution">
    <text evidence="1">The sequence shown here is derived from an EMBL/GenBank/DDBJ whole genome shotgun (WGS) entry which is preliminary data.</text>
</comment>
<dbReference type="AlphaFoldDB" id="A0A2P2E4V8"/>
<protein>
    <submittedName>
        <fullName evidence="1">Uncharacterized protein</fullName>
    </submittedName>
</protein>
<dbReference type="Proteomes" id="UP000245133">
    <property type="component" value="Unassembled WGS sequence"/>
</dbReference>
<dbReference type="RefSeq" id="WP_108978285.1">
    <property type="nucleotide sequence ID" value="NZ_BFBB01000009.1"/>
</dbReference>
<sequence length="147" mass="17138">MEKRPFPFSPFVDSLLGEKILIIAKKHGLSEDFLLSSLKKNLSLPEFYFTPNSQKQTLMVRYPNLIRKLIESGDFNGLVDIFLKISKGQTQEFEIPAIDLSFELIEWLLTGFEMKNQIADILNALFGVSEFQESWIEEIWIEYQKEL</sequence>
<dbReference type="OrthoDB" id="345323at2"/>
<name>A0A2P2E4V8_9LEPT</name>